<proteinExistence type="predicted"/>
<keyword evidence="2" id="KW-0472">Membrane</keyword>
<dbReference type="InterPro" id="IPR029030">
    <property type="entry name" value="Caspase-like_dom_sf"/>
</dbReference>
<dbReference type="AlphaFoldDB" id="A0A1H9WBU8"/>
<dbReference type="NCBIfam" id="NF047832">
    <property type="entry name" value="caspase_w_EACC1"/>
    <property type="match status" value="1"/>
</dbReference>
<feature type="domain" description="Peptidase C14 caspase" evidence="3">
    <location>
        <begin position="18"/>
        <end position="257"/>
    </location>
</feature>
<feature type="transmembrane region" description="Helical" evidence="2">
    <location>
        <begin position="577"/>
        <end position="596"/>
    </location>
</feature>
<feature type="transmembrane region" description="Helical" evidence="2">
    <location>
        <begin position="552"/>
        <end position="571"/>
    </location>
</feature>
<dbReference type="InterPro" id="IPR052039">
    <property type="entry name" value="Caspase-related_regulators"/>
</dbReference>
<evidence type="ECO:0000259" key="3">
    <source>
        <dbReference type="Pfam" id="PF00656"/>
    </source>
</evidence>
<feature type="transmembrane region" description="Helical" evidence="2">
    <location>
        <begin position="403"/>
        <end position="422"/>
    </location>
</feature>
<evidence type="ECO:0000313" key="4">
    <source>
        <dbReference type="EMBL" id="SES31380.1"/>
    </source>
</evidence>
<feature type="transmembrane region" description="Helical" evidence="2">
    <location>
        <begin position="521"/>
        <end position="540"/>
    </location>
</feature>
<dbReference type="PANTHER" id="PTHR22576">
    <property type="entry name" value="MUCOSA ASSOCIATED LYMPHOID TISSUE LYMPHOMA TRANSLOCATION PROTEIN 1/PARACASPASE"/>
    <property type="match status" value="1"/>
</dbReference>
<keyword evidence="2" id="KW-1133">Transmembrane helix</keyword>
<dbReference type="Proteomes" id="UP000199051">
    <property type="component" value="Unassembled WGS sequence"/>
</dbReference>
<dbReference type="STRING" id="155974.SAMN04487818_11053"/>
<dbReference type="InterPro" id="IPR011600">
    <property type="entry name" value="Pept_C14_caspase"/>
</dbReference>
<feature type="transmembrane region" description="Helical" evidence="2">
    <location>
        <begin position="458"/>
        <end position="483"/>
    </location>
</feature>
<accession>A0A1H9WBU8</accession>
<feature type="transmembrane region" description="Helical" evidence="2">
    <location>
        <begin position="434"/>
        <end position="452"/>
    </location>
</feature>
<dbReference type="GO" id="GO:0004197">
    <property type="term" value="F:cysteine-type endopeptidase activity"/>
    <property type="evidence" value="ECO:0007669"/>
    <property type="project" value="InterPro"/>
</dbReference>
<feature type="transmembrane region" description="Helical" evidence="2">
    <location>
        <begin position="495"/>
        <end position="515"/>
    </location>
</feature>
<reference evidence="5" key="1">
    <citation type="submission" date="2016-10" db="EMBL/GenBank/DDBJ databases">
        <authorList>
            <person name="Varghese N."/>
            <person name="Submissions S."/>
        </authorList>
    </citation>
    <scope>NUCLEOTIDE SEQUENCE [LARGE SCALE GENOMIC DNA]</scope>
    <source>
        <strain evidence="5">DSM 44260</strain>
    </source>
</reference>
<gene>
    <name evidence="4" type="ORF">SAMN04487818_11053</name>
</gene>
<keyword evidence="2" id="KW-0812">Transmembrane</keyword>
<name>A0A1H9WBU8_9PSEU</name>
<dbReference type="RefSeq" id="WP_092782485.1">
    <property type="nucleotide sequence ID" value="NZ_FOGI01000010.1"/>
</dbReference>
<dbReference type="InterPro" id="IPR018247">
    <property type="entry name" value="EF_Hand_1_Ca_BS"/>
</dbReference>
<feature type="transmembrane region" description="Helical" evidence="2">
    <location>
        <begin position="631"/>
        <end position="650"/>
    </location>
</feature>
<sequence length="688" mass="71548">MSTANTLGSATATPATRTRYALIVANSTYNQTGLSQLHAPAQDAEQLAAVLRDPRIGGFDVRTILDGDSPEVMEAVEEFFDDRLSTDVLLLYFSCHGIKDENGDLYFASSSTKLRRLAGTAVPAHTVNQLMNRTRARQVVLLLDCCYSGAFGRNMTARAGGAIDMRGDFQGRGRAVITASSALEYAFEAGTLADGDTPSPSVFTHALVEGLSTGDADQNRDGLVSLVELYDYVFEHVRSRSPSQTPSWWASQLEGEFHVARNPAVRPATLPDEILELLQSRFVNVPVAGVHEVRELLAGEHRGMALAARLTLESLSLDDSNMVRAAAKAALADAGYEQPVDPVLPGPGRSEGQETQAKDPGPQAPESATPNRWARGVSAVSALALSIGLAVPTGNARFAELGPLAVLALVTSVVVALVLATVPTGHRSQRWSSGVLAGSGVVLLMMLTKLWFRHGGAVIGLAYWAIAIGAAAGILVACATRPLGKGSGQLSARRVALLAVGMAGMVINALAPRWVQDSEHLYLTVALGLCVVLLAGCSIGDLLRRSSHGERVGFDGGFLALLLINANLVFLDLDDSAAVAASTCVTTGVLLAQVAFDGVPRPLLLARVGALGGLITTVSAIQPYAHNSAIQAVHTVVAVAMALLALVSYYRSVTPRDEGSRGAGGAVAGGGGVEEEGLGGLGGAGGVA</sequence>
<dbReference type="PROSITE" id="PS00018">
    <property type="entry name" value="EF_HAND_1"/>
    <property type="match status" value="1"/>
</dbReference>
<evidence type="ECO:0000313" key="5">
    <source>
        <dbReference type="Proteomes" id="UP000199051"/>
    </source>
</evidence>
<keyword evidence="5" id="KW-1185">Reference proteome</keyword>
<feature type="region of interest" description="Disordered" evidence="1">
    <location>
        <begin position="337"/>
        <end position="371"/>
    </location>
</feature>
<dbReference type="GO" id="GO:0006508">
    <property type="term" value="P:proteolysis"/>
    <property type="evidence" value="ECO:0007669"/>
    <property type="project" value="InterPro"/>
</dbReference>
<dbReference type="Gene3D" id="3.40.50.1460">
    <property type="match status" value="1"/>
</dbReference>
<feature type="transmembrane region" description="Helical" evidence="2">
    <location>
        <begin position="603"/>
        <end position="625"/>
    </location>
</feature>
<dbReference type="EMBL" id="FOGI01000010">
    <property type="protein sequence ID" value="SES31380.1"/>
    <property type="molecule type" value="Genomic_DNA"/>
</dbReference>
<evidence type="ECO:0000256" key="1">
    <source>
        <dbReference type="SAM" id="MobiDB-lite"/>
    </source>
</evidence>
<organism evidence="4 5">
    <name type="scientific">Actinokineospora terrae</name>
    <dbReference type="NCBI Taxonomy" id="155974"/>
    <lineage>
        <taxon>Bacteria</taxon>
        <taxon>Bacillati</taxon>
        <taxon>Actinomycetota</taxon>
        <taxon>Actinomycetes</taxon>
        <taxon>Pseudonocardiales</taxon>
        <taxon>Pseudonocardiaceae</taxon>
        <taxon>Actinokineospora</taxon>
    </lineage>
</organism>
<dbReference type="SUPFAM" id="SSF52129">
    <property type="entry name" value="Caspase-like"/>
    <property type="match status" value="1"/>
</dbReference>
<dbReference type="Pfam" id="PF00656">
    <property type="entry name" value="Peptidase_C14"/>
    <property type="match status" value="1"/>
</dbReference>
<evidence type="ECO:0000256" key="2">
    <source>
        <dbReference type="SAM" id="Phobius"/>
    </source>
</evidence>
<dbReference type="PANTHER" id="PTHR22576:SF37">
    <property type="entry name" value="MUCOSA-ASSOCIATED LYMPHOID TISSUE LYMPHOMA TRANSLOCATION PROTEIN 1"/>
    <property type="match status" value="1"/>
</dbReference>
<protein>
    <submittedName>
        <fullName evidence="4">Caspase domain-containing protein</fullName>
    </submittedName>
</protein>